<feature type="region of interest" description="Disordered" evidence="2">
    <location>
        <begin position="993"/>
        <end position="1025"/>
    </location>
</feature>
<name>A0AAV4HWK4_9GAST</name>
<dbReference type="AlphaFoldDB" id="A0AAV4HWK4"/>
<dbReference type="Gene3D" id="1.10.287.1490">
    <property type="match status" value="1"/>
</dbReference>
<dbReference type="EMBL" id="BMAT01005869">
    <property type="protein sequence ID" value="GFS01137.1"/>
    <property type="molecule type" value="Genomic_DNA"/>
</dbReference>
<dbReference type="PANTHER" id="PTHR35352:SF1">
    <property type="entry name" value="COILED-COIL DOMAIN-CONTAINING PROTEIN 150"/>
    <property type="match status" value="1"/>
</dbReference>
<dbReference type="PANTHER" id="PTHR35352">
    <property type="entry name" value="COILED-COIL DOMAIN-CONTAINING PROTEIN 150"/>
    <property type="match status" value="1"/>
</dbReference>
<keyword evidence="1" id="KW-0175">Coiled coil</keyword>
<feature type="compositionally biased region" description="Polar residues" evidence="2">
    <location>
        <begin position="136"/>
        <end position="147"/>
    </location>
</feature>
<evidence type="ECO:0000313" key="4">
    <source>
        <dbReference type="Proteomes" id="UP000762676"/>
    </source>
</evidence>
<dbReference type="InterPro" id="IPR038807">
    <property type="entry name" value="CCDC150"/>
</dbReference>
<feature type="region of interest" description="Disordered" evidence="2">
    <location>
        <begin position="165"/>
        <end position="205"/>
    </location>
</feature>
<evidence type="ECO:0000256" key="2">
    <source>
        <dbReference type="SAM" id="MobiDB-lite"/>
    </source>
</evidence>
<keyword evidence="4" id="KW-1185">Reference proteome</keyword>
<sequence length="1074" mass="123916">MSTHEGDETTDALRRRLTTAEEDTQLLMKQLEELGFSPDAKERKIKLTGGSHQKSTSKPLVTFAPENAISDYDEVSETKKQRHGHASKKDLYPGYDDERGLNQRQQQQESKLLHGSHRSQDNSDSDVSSFEKENETNQGSGRIFSSKSSKHRPITPLSLRGLAIPGSLQVQEPRKVEDFMPKTHRVSENQNEPRRRQRSEHYEDRKSINIGRQELEQELIRVKKILPQLQDELDCELSNGQKLREELERLRTALEEATTEKTQLELKVEDLTSTKQKAVRRLAEVKEEATRESSLRASLEESHATLLTRLQDMEAVIETLRTECKSYSAGSGGLKLEVVRLKEELSQEASKRQRAEDSLQVAIADKDKLLLSTTSTQAENQRVSEDLARLQTQYTELIRQLEQTKTLVDNLTSEKRLSAEKSSLEEDFCKLKGEKEKMRKELFERKKKIDCLEQDLKSVRQSLAQKNQEFTSAADGLEVELSGLKSQLEAMESEKQNVLKDKESLLEEVNQTVDTLMSERSRLQTELQAVLVEAESLRATCSRLEQDKAALLERMGALEHQQNTQRRVEDALNEMLEQKNRLAYDNGKLQSTLRQLEQELEEATREQGNIVQLRKLSQSLQAKYTQSQQEISEYKIRVQRLEGQTKAAIEEAEQREQYLKEAHSAREEAEQETGRLLAQLEMLEGRQEYKVSSYEKNMAEAKSVNKEIAGTLEAVMTSHTQLQNIVENLQVELGKRDSQISQLKSNRLKDQGETKREVKDLEEKVESLHLELKKEKEKNAKKASRDLVEMRKQCENLSSRNQDLVRSNTELRQRMADAEKDKEEMRSKVAGQRHKLEYLHKAKKQVEDNLNKMKAVRQEIEELEQMRDEYMRKNTEQGETISKFVEQMSGLQDELRHLAQAYTSTQQMLKLKEDALDKERRVREEMKKKYSESKRREHAVDAGKRKPTTAEERLHEVHHESIEISKHLQEAHSWFKGKFDKLQTEITASKQTQLRLEKENSEQRKSLEDERTKAQSAAERAKEMIQTSRQTINRLADYAELSDSDSKNHLAHLKSGFSTVGSGPRHPRLTVGDL</sequence>
<proteinExistence type="predicted"/>
<feature type="coiled-coil region" evidence="1">
    <location>
        <begin position="751"/>
        <end position="880"/>
    </location>
</feature>
<feature type="region of interest" description="Disordered" evidence="2">
    <location>
        <begin position="31"/>
        <end position="152"/>
    </location>
</feature>
<gene>
    <name evidence="3" type="ORF">ElyMa_002831600</name>
</gene>
<dbReference type="Proteomes" id="UP000762676">
    <property type="component" value="Unassembled WGS sequence"/>
</dbReference>
<organism evidence="3 4">
    <name type="scientific">Elysia marginata</name>
    <dbReference type="NCBI Taxonomy" id="1093978"/>
    <lineage>
        <taxon>Eukaryota</taxon>
        <taxon>Metazoa</taxon>
        <taxon>Spiralia</taxon>
        <taxon>Lophotrochozoa</taxon>
        <taxon>Mollusca</taxon>
        <taxon>Gastropoda</taxon>
        <taxon>Heterobranchia</taxon>
        <taxon>Euthyneura</taxon>
        <taxon>Panpulmonata</taxon>
        <taxon>Sacoglossa</taxon>
        <taxon>Placobranchoidea</taxon>
        <taxon>Plakobranchidae</taxon>
        <taxon>Elysia</taxon>
    </lineage>
</organism>
<evidence type="ECO:0000313" key="3">
    <source>
        <dbReference type="EMBL" id="GFS01137.1"/>
    </source>
</evidence>
<feature type="region of interest" description="Disordered" evidence="2">
    <location>
        <begin position="1054"/>
        <end position="1074"/>
    </location>
</feature>
<feature type="region of interest" description="Disordered" evidence="2">
    <location>
        <begin position="926"/>
        <end position="947"/>
    </location>
</feature>
<feature type="compositionally biased region" description="Basic and acidic residues" evidence="2">
    <location>
        <begin position="87"/>
        <end position="101"/>
    </location>
</feature>
<evidence type="ECO:0000256" key="1">
    <source>
        <dbReference type="SAM" id="Coils"/>
    </source>
</evidence>
<reference evidence="3 4" key="1">
    <citation type="journal article" date="2021" name="Elife">
        <title>Chloroplast acquisition without the gene transfer in kleptoplastic sea slugs, Plakobranchus ocellatus.</title>
        <authorList>
            <person name="Maeda T."/>
            <person name="Takahashi S."/>
            <person name="Yoshida T."/>
            <person name="Shimamura S."/>
            <person name="Takaki Y."/>
            <person name="Nagai Y."/>
            <person name="Toyoda A."/>
            <person name="Suzuki Y."/>
            <person name="Arimoto A."/>
            <person name="Ishii H."/>
            <person name="Satoh N."/>
            <person name="Nishiyama T."/>
            <person name="Hasebe M."/>
            <person name="Maruyama T."/>
            <person name="Minagawa J."/>
            <person name="Obokata J."/>
            <person name="Shigenobu S."/>
        </authorList>
    </citation>
    <scope>NUCLEOTIDE SEQUENCE [LARGE SCALE GENOMIC DNA]</scope>
</reference>
<protein>
    <submittedName>
        <fullName evidence="3">Coiled-coil domain-containing protein 150-like</fullName>
    </submittedName>
</protein>
<accession>A0AAV4HWK4</accession>
<feature type="coiled-coil region" evidence="1">
    <location>
        <begin position="212"/>
        <end position="686"/>
    </location>
</feature>
<comment type="caution">
    <text evidence="3">The sequence shown here is derived from an EMBL/GenBank/DDBJ whole genome shotgun (WGS) entry which is preliminary data.</text>
</comment>
<feature type="compositionally biased region" description="Basic and acidic residues" evidence="2">
    <location>
        <begin position="172"/>
        <end position="205"/>
    </location>
</feature>
<feature type="compositionally biased region" description="Polar residues" evidence="2">
    <location>
        <begin position="50"/>
        <end position="59"/>
    </location>
</feature>
<feature type="compositionally biased region" description="Basic and acidic residues" evidence="2">
    <location>
        <begin position="995"/>
        <end position="1023"/>
    </location>
</feature>